<dbReference type="SMART" id="SM00398">
    <property type="entry name" value="HMG"/>
    <property type="match status" value="1"/>
</dbReference>
<dbReference type="GO" id="GO:0001228">
    <property type="term" value="F:DNA-binding transcription activator activity, RNA polymerase II-specific"/>
    <property type="evidence" value="ECO:0007669"/>
    <property type="project" value="TreeGrafter"/>
</dbReference>
<accession>V5NSV2</accession>
<sequence>MATNPTTAQPTLFTVSNRQAQIELAWHVALQQLKSGKFSIDLPHNITLAIGEQGLTEILNRYSKYISATGSMVHDAVNDAWRFLPPPYFHGNGAVPASSVESAVAQPPQVTHPPVTMPSLKPRHPAKPHRVPRPMNAFMLYRKDNHATVVANNPGAHNNRISQIIGQMWAAETDQVKDDYRARAQEELRRHMQAHPEYRYTPRKSSDIKRRKSKVKGKGKVSGKFEVSDAPLNFVEPSVLEENARAVDSLVSGPASTKLTHHDVMAMLLQRNDVGWLNMDQSSRADQQAYGAVLDHHELALQAKANADATATLAQETAATQPTVFDTFMDGGFQLNGGTTMSEFDPFNAAAQRNLDLAAEGLLEPFGHFTFPEREANFDLSKLKSTRPY</sequence>
<feature type="domain" description="HMG box" evidence="6">
    <location>
        <begin position="131"/>
        <end position="199"/>
    </location>
</feature>
<evidence type="ECO:0000256" key="4">
    <source>
        <dbReference type="PROSITE-ProRule" id="PRU00267"/>
    </source>
</evidence>
<feature type="compositionally biased region" description="Basic and acidic residues" evidence="5">
    <location>
        <begin position="194"/>
        <end position="208"/>
    </location>
</feature>
<dbReference type="PANTHER" id="PTHR10270:SF161">
    <property type="entry name" value="SEX-DETERMINING REGION Y PROTEIN"/>
    <property type="match status" value="1"/>
</dbReference>
<keyword evidence="4" id="KW-0539">Nucleus</keyword>
<dbReference type="FunFam" id="1.10.30.10:FF:000041">
    <property type="entry name" value="HMG box family protein"/>
    <property type="match status" value="1"/>
</dbReference>
<evidence type="ECO:0000256" key="2">
    <source>
        <dbReference type="ARBA" id="ARBA00023125"/>
    </source>
</evidence>
<evidence type="ECO:0000256" key="5">
    <source>
        <dbReference type="SAM" id="MobiDB-lite"/>
    </source>
</evidence>
<evidence type="ECO:0000259" key="6">
    <source>
        <dbReference type="PROSITE" id="PS50118"/>
    </source>
</evidence>
<feature type="region of interest" description="Disordered" evidence="5">
    <location>
        <begin position="194"/>
        <end position="222"/>
    </location>
</feature>
<dbReference type="PANTHER" id="PTHR10270">
    <property type="entry name" value="SOX TRANSCRIPTION FACTOR"/>
    <property type="match status" value="1"/>
</dbReference>
<keyword evidence="2 4" id="KW-0238">DNA-binding</keyword>
<dbReference type="InterPro" id="IPR009071">
    <property type="entry name" value="HMG_box_dom"/>
</dbReference>
<dbReference type="InterPro" id="IPR036910">
    <property type="entry name" value="HMG_box_dom_sf"/>
</dbReference>
<dbReference type="Gene3D" id="1.10.30.10">
    <property type="entry name" value="High mobility group box domain"/>
    <property type="match status" value="1"/>
</dbReference>
<keyword evidence="3" id="KW-0804">Transcription</keyword>
<dbReference type="CDD" id="cd01389">
    <property type="entry name" value="HMG-box_ROX1-like"/>
    <property type="match status" value="1"/>
</dbReference>
<evidence type="ECO:0000313" key="7">
    <source>
        <dbReference type="EMBL" id="AHA91681.1"/>
    </source>
</evidence>
<dbReference type="GO" id="GO:0030154">
    <property type="term" value="P:cell differentiation"/>
    <property type="evidence" value="ECO:0007669"/>
    <property type="project" value="TreeGrafter"/>
</dbReference>
<gene>
    <name evidence="7" type="primary">MAT1-2-1</name>
</gene>
<evidence type="ECO:0000256" key="3">
    <source>
        <dbReference type="ARBA" id="ARBA00023163"/>
    </source>
</evidence>
<dbReference type="EMBL" id="KF551228">
    <property type="protein sequence ID" value="AHA91681.1"/>
    <property type="molecule type" value="Genomic_DNA"/>
</dbReference>
<reference evidence="7" key="1">
    <citation type="journal article" date="2013" name="Fungal Genet. Biol.">
        <title>MAT gene idiomorphs suggest a heterothallic sexual cycle in a predominantly asexual and important pine pathogen.</title>
        <authorList>
            <person name="Bihon W."/>
            <person name="Wingfield M.J."/>
            <person name="Slippers B."/>
            <person name="Duong T.A."/>
            <person name="Wingfield B.D."/>
        </authorList>
    </citation>
    <scope>NUCLEOTIDE SEQUENCE</scope>
    <source>
        <strain evidence="7">CMW 39103</strain>
    </source>
</reference>
<feature type="DNA-binding region" description="HMG box" evidence="4">
    <location>
        <begin position="131"/>
        <end position="199"/>
    </location>
</feature>
<feature type="region of interest" description="Disordered" evidence="5">
    <location>
        <begin position="108"/>
        <end position="130"/>
    </location>
</feature>
<evidence type="ECO:0000256" key="1">
    <source>
        <dbReference type="ARBA" id="ARBA00023015"/>
    </source>
</evidence>
<dbReference type="Pfam" id="PF00505">
    <property type="entry name" value="HMG_box"/>
    <property type="match status" value="1"/>
</dbReference>
<dbReference type="AlphaFoldDB" id="V5NSV2"/>
<protein>
    <submittedName>
        <fullName evidence="7">MAT1-2-1</fullName>
    </submittedName>
</protein>
<feature type="compositionally biased region" description="Basic residues" evidence="5">
    <location>
        <begin position="209"/>
        <end position="221"/>
    </location>
</feature>
<dbReference type="InterPro" id="IPR050140">
    <property type="entry name" value="SRY-related_HMG-box_TF-like"/>
</dbReference>
<organism evidence="7">
    <name type="scientific">Diplodia sapinea</name>
    <dbReference type="NCBI Taxonomy" id="66738"/>
    <lineage>
        <taxon>Eukaryota</taxon>
        <taxon>Fungi</taxon>
        <taxon>Dikarya</taxon>
        <taxon>Ascomycota</taxon>
        <taxon>Pezizomycotina</taxon>
        <taxon>Dothideomycetes</taxon>
        <taxon>Dothideomycetes incertae sedis</taxon>
        <taxon>Botryosphaeriales</taxon>
        <taxon>Botryosphaeriaceae</taxon>
        <taxon>Diplodia</taxon>
    </lineage>
</organism>
<name>V5NSV2_9PEZI</name>
<dbReference type="GO" id="GO:0000978">
    <property type="term" value="F:RNA polymerase II cis-regulatory region sequence-specific DNA binding"/>
    <property type="evidence" value="ECO:0007669"/>
    <property type="project" value="TreeGrafter"/>
</dbReference>
<feature type="compositionally biased region" description="Basic residues" evidence="5">
    <location>
        <begin position="121"/>
        <end position="130"/>
    </location>
</feature>
<proteinExistence type="predicted"/>
<dbReference type="SUPFAM" id="SSF47095">
    <property type="entry name" value="HMG-box"/>
    <property type="match status" value="1"/>
</dbReference>
<dbReference type="GO" id="GO:0005634">
    <property type="term" value="C:nucleus"/>
    <property type="evidence" value="ECO:0007669"/>
    <property type="project" value="UniProtKB-UniRule"/>
</dbReference>
<keyword evidence="1" id="KW-0805">Transcription regulation</keyword>
<dbReference type="PROSITE" id="PS50118">
    <property type="entry name" value="HMG_BOX_2"/>
    <property type="match status" value="1"/>
</dbReference>